<comment type="caution">
    <text evidence="2">The sequence shown here is derived from an EMBL/GenBank/DDBJ whole genome shotgun (WGS) entry which is preliminary data.</text>
</comment>
<proteinExistence type="predicted"/>
<organism evidence="2 3">
    <name type="scientific">Tribonema minus</name>
    <dbReference type="NCBI Taxonomy" id="303371"/>
    <lineage>
        <taxon>Eukaryota</taxon>
        <taxon>Sar</taxon>
        <taxon>Stramenopiles</taxon>
        <taxon>Ochrophyta</taxon>
        <taxon>PX clade</taxon>
        <taxon>Xanthophyceae</taxon>
        <taxon>Tribonematales</taxon>
        <taxon>Tribonemataceae</taxon>
        <taxon>Tribonema</taxon>
    </lineage>
</organism>
<name>A0A835YW69_9STRA</name>
<evidence type="ECO:0000256" key="1">
    <source>
        <dbReference type="SAM" id="MobiDB-lite"/>
    </source>
</evidence>
<feature type="compositionally biased region" description="Acidic residues" evidence="1">
    <location>
        <begin position="698"/>
        <end position="735"/>
    </location>
</feature>
<dbReference type="Proteomes" id="UP000664859">
    <property type="component" value="Unassembled WGS sequence"/>
</dbReference>
<evidence type="ECO:0000313" key="3">
    <source>
        <dbReference type="Proteomes" id="UP000664859"/>
    </source>
</evidence>
<feature type="region of interest" description="Disordered" evidence="1">
    <location>
        <begin position="694"/>
        <end position="743"/>
    </location>
</feature>
<accession>A0A835YW69</accession>
<protein>
    <submittedName>
        <fullName evidence="2">Uncharacterized protein</fullName>
    </submittedName>
</protein>
<dbReference type="AlphaFoldDB" id="A0A835YW69"/>
<dbReference type="EMBL" id="JAFCMP010000290">
    <property type="protein sequence ID" value="KAG5181813.1"/>
    <property type="molecule type" value="Genomic_DNA"/>
</dbReference>
<reference evidence="2" key="1">
    <citation type="submission" date="2021-02" db="EMBL/GenBank/DDBJ databases">
        <title>First Annotated Genome of the Yellow-green Alga Tribonema minus.</title>
        <authorList>
            <person name="Mahan K.M."/>
        </authorList>
    </citation>
    <scope>NUCLEOTIDE SEQUENCE</scope>
    <source>
        <strain evidence="2">UTEX B ZZ1240</strain>
    </source>
</reference>
<sequence>MAVSLMTLVLSTMRQSALFPEHLLARYADNATAVAALTGSFVAVAESNAAGELMKALGVDQVTRYSCACGIVYWVKNCGQVVEQQVCACKRMRGGMSAAFYQGTHNAERYPLVHLVLESCEELAVVSQLPPLLVWTNSIRKALNLQLERATAAKEPHSSTRGAVELDGAGAREQPRWTAATAAAHQPDALAKELRDFDQVYGSFVSEHPHPTNVPDYLAGPDGEVRPNKDFEAADWKEAWITGEVSPWAPQVGEVVLYYSSSYADKKAMPSIAQGSGDTGLAASALLVASQHSSAGTLWTSGGHHRKITMLVEVECSFDGQARLRDIRNGYGGVLVCSGPGDSSAHGRLRADGDHARAITGGASLTAVACEGGSANRGTTPTTRNCDIASTVIGGDADSSAQASMISIGGDGAELRVDGGGRVGDARQTSVPTTTVPAAADARVLATPQSAACVSAKVQAGATAAQAGAMEAVAEHGVERTDSAGGEFASGIQSAAERLAAAARSAATGDGLLIAVSASTSVSGSDAAELQSLSHVAIGEGIILAGLPVLRAYCTTWGHHADAMWGELLHPARRHQRFSRFRAQQAAIAKIAEKLAPIRLQYRPPGWKRVRSRGRRYPRRRRRHRRWRDTHRRPRRIIFFGACARFPSRGRAAIPIKKLAVEGGVAVIDRDTNARANLGGVYATCGVDDIIPGYVSADQEEEKDTEEEESDEEDDDEEDNEEEDSEEGGDGDEGGDGGGGASMTERAVNSGLVCLRALQGQPRKLEYQTDVVTSALVKGNLLFAACPHNEKCEDVDRLWIKHD</sequence>
<evidence type="ECO:0000313" key="2">
    <source>
        <dbReference type="EMBL" id="KAG5181813.1"/>
    </source>
</evidence>
<keyword evidence="3" id="KW-1185">Reference proteome</keyword>
<gene>
    <name evidence="2" type="ORF">JKP88DRAFT_245973</name>
</gene>